<evidence type="ECO:0000313" key="4">
    <source>
        <dbReference type="EMBL" id="BAY82372.1"/>
    </source>
</evidence>
<dbReference type="InterPro" id="IPR034122">
    <property type="entry name" value="Retropepsin-like_bacterial"/>
</dbReference>
<dbReference type="Proteomes" id="UP000218418">
    <property type="component" value="Chromosome"/>
</dbReference>
<keyword evidence="5" id="KW-1185">Reference proteome</keyword>
<dbReference type="Gene3D" id="2.40.70.10">
    <property type="entry name" value="Acid Proteases"/>
    <property type="match status" value="1"/>
</dbReference>
<dbReference type="InterPro" id="IPR001995">
    <property type="entry name" value="Peptidase_A2_cat"/>
</dbReference>
<dbReference type="GO" id="GO:0004190">
    <property type="term" value="F:aspartic-type endopeptidase activity"/>
    <property type="evidence" value="ECO:0007669"/>
    <property type="project" value="InterPro"/>
</dbReference>
<dbReference type="Pfam" id="PF13975">
    <property type="entry name" value="gag-asp_proteas"/>
    <property type="match status" value="1"/>
</dbReference>
<evidence type="ECO:0000256" key="1">
    <source>
        <dbReference type="ARBA" id="ARBA00022801"/>
    </source>
</evidence>
<evidence type="ECO:0000313" key="5">
    <source>
        <dbReference type="Proteomes" id="UP000218418"/>
    </source>
</evidence>
<dbReference type="PROSITE" id="PS50175">
    <property type="entry name" value="ASP_PROT_RETROV"/>
    <property type="match status" value="1"/>
</dbReference>
<evidence type="ECO:0000259" key="3">
    <source>
        <dbReference type="PROSITE" id="PS50175"/>
    </source>
</evidence>
<dbReference type="CDD" id="cd05483">
    <property type="entry name" value="retropepsin_like_bacteria"/>
    <property type="match status" value="1"/>
</dbReference>
<dbReference type="EMBL" id="AP018227">
    <property type="protein sequence ID" value="BAY82372.1"/>
    <property type="molecule type" value="Genomic_DNA"/>
</dbReference>
<sequence>MKSVFSRWTTKLIIISTSLILIANNGARASDPGACFMKTEDGKTLDLGSLCGITPVEPAKPVDTGIYRIPIKRRSGMTPIIDVTFNGQKTFEMIVDTGASGTLITQSMANALQLQPSGTLRASIADGSIISLKTSQVQSIGVGGAMVNNVRVAIAPKAEVGLLGHDFFSNYDVKIKENTVEFYRRQKTASSNQ</sequence>
<keyword evidence="2" id="KW-0732">Signal</keyword>
<keyword evidence="1" id="KW-0378">Hydrolase</keyword>
<proteinExistence type="predicted"/>
<dbReference type="InterPro" id="IPR021109">
    <property type="entry name" value="Peptidase_aspartic_dom_sf"/>
</dbReference>
<feature type="domain" description="Peptidase A2" evidence="3">
    <location>
        <begin position="91"/>
        <end position="167"/>
    </location>
</feature>
<accession>A0A1Z4LMB5</accession>
<dbReference type="OrthoDB" id="513120at2"/>
<feature type="chain" id="PRO_5013097200" description="Peptidase A2 domain-containing protein" evidence="2">
    <location>
        <begin position="30"/>
        <end position="193"/>
    </location>
</feature>
<dbReference type="AlphaFoldDB" id="A0A1Z4LMB5"/>
<organism evidence="4 5">
    <name type="scientific">Calothrix parasitica NIES-267</name>
    <dbReference type="NCBI Taxonomy" id="1973488"/>
    <lineage>
        <taxon>Bacteria</taxon>
        <taxon>Bacillati</taxon>
        <taxon>Cyanobacteriota</taxon>
        <taxon>Cyanophyceae</taxon>
        <taxon>Nostocales</taxon>
        <taxon>Calotrichaceae</taxon>
        <taxon>Calothrix</taxon>
    </lineage>
</organism>
<evidence type="ECO:0000256" key="2">
    <source>
        <dbReference type="SAM" id="SignalP"/>
    </source>
</evidence>
<name>A0A1Z4LMB5_9CYAN</name>
<dbReference type="GO" id="GO:0006508">
    <property type="term" value="P:proteolysis"/>
    <property type="evidence" value="ECO:0007669"/>
    <property type="project" value="InterPro"/>
</dbReference>
<dbReference type="SUPFAM" id="SSF50630">
    <property type="entry name" value="Acid proteases"/>
    <property type="match status" value="1"/>
</dbReference>
<reference evidence="4 5" key="1">
    <citation type="submission" date="2017-06" db="EMBL/GenBank/DDBJ databases">
        <title>Genome sequencing of cyanobaciteial culture collection at National Institute for Environmental Studies (NIES).</title>
        <authorList>
            <person name="Hirose Y."/>
            <person name="Shimura Y."/>
            <person name="Fujisawa T."/>
            <person name="Nakamura Y."/>
            <person name="Kawachi M."/>
        </authorList>
    </citation>
    <scope>NUCLEOTIDE SEQUENCE [LARGE SCALE GENOMIC DNA]</scope>
    <source>
        <strain evidence="4 5">NIES-267</strain>
    </source>
</reference>
<protein>
    <recommendedName>
        <fullName evidence="3">Peptidase A2 domain-containing protein</fullName>
    </recommendedName>
</protein>
<gene>
    <name evidence="4" type="ORF">NIES267_18510</name>
</gene>
<feature type="signal peptide" evidence="2">
    <location>
        <begin position="1"/>
        <end position="29"/>
    </location>
</feature>